<dbReference type="InterPro" id="IPR036412">
    <property type="entry name" value="HAD-like_sf"/>
</dbReference>
<proteinExistence type="predicted"/>
<dbReference type="EMBL" id="JAKIJS010000001">
    <property type="protein sequence ID" value="MCF6136256.1"/>
    <property type="molecule type" value="Genomic_DNA"/>
</dbReference>
<dbReference type="RefSeq" id="WP_236330632.1">
    <property type="nucleotide sequence ID" value="NZ_JAKIJS010000001.1"/>
</dbReference>
<keyword evidence="2" id="KW-0460">Magnesium</keyword>
<sequence>MKDFYSDYKLIIFDLDGTLYEDTDHFDHYASLLKERVALEHQEDFIADYIAMKKGAHAVGIGKAYDAVHDSVLTLDPLTLKVTHVQNWDGSEWDQEKVRSTYKDDLTFDFENIIAVGDGWWLPYSSARHHGVSVEDTYQCYTRTKDFMVTDDFQLTKTPGLKEGLLKLKEEAEVVLVTNSEEDDVQRLLLELDLDEIFPEIVPLAQKPVQTKEIFQNLMKKYGASPGETISIGDNLINEIAPALLLGMKTIYIQPTGIELEHDNLKVVNGLEELFK</sequence>
<evidence type="ECO:0000256" key="1">
    <source>
        <dbReference type="ARBA" id="ARBA00022801"/>
    </source>
</evidence>
<evidence type="ECO:0000313" key="4">
    <source>
        <dbReference type="Proteomes" id="UP001649381"/>
    </source>
</evidence>
<dbReference type="PANTHER" id="PTHR46470">
    <property type="entry name" value="N-ACYLNEURAMINATE-9-PHOSPHATASE"/>
    <property type="match status" value="1"/>
</dbReference>
<dbReference type="Proteomes" id="UP001649381">
    <property type="component" value="Unassembled WGS sequence"/>
</dbReference>
<dbReference type="InterPro" id="IPR023214">
    <property type="entry name" value="HAD_sf"/>
</dbReference>
<evidence type="ECO:0000256" key="2">
    <source>
        <dbReference type="ARBA" id="ARBA00022842"/>
    </source>
</evidence>
<dbReference type="InterPro" id="IPR051400">
    <property type="entry name" value="HAD-like_hydrolase"/>
</dbReference>
<dbReference type="Pfam" id="PF00702">
    <property type="entry name" value="Hydrolase"/>
    <property type="match status" value="1"/>
</dbReference>
<accession>A0ABS9GWZ8</accession>
<reference evidence="3 4" key="1">
    <citation type="submission" date="2022-01" db="EMBL/GenBank/DDBJ databases">
        <title>Alkalihalobacillus sp. EGI L200015, a novel bacterium isolated from a salt lake sediment.</title>
        <authorList>
            <person name="Gao L."/>
            <person name="Fang B.-Z."/>
            <person name="Li W.-J."/>
        </authorList>
    </citation>
    <scope>NUCLEOTIDE SEQUENCE [LARGE SCALE GENOMIC DNA]</scope>
    <source>
        <strain evidence="3 4">KCTC 12718</strain>
    </source>
</reference>
<name>A0ABS9GWZ8_9BACL</name>
<dbReference type="GO" id="GO:0016787">
    <property type="term" value="F:hydrolase activity"/>
    <property type="evidence" value="ECO:0007669"/>
    <property type="project" value="UniProtKB-KW"/>
</dbReference>
<gene>
    <name evidence="3" type="ORF">L2716_00850</name>
</gene>
<comment type="caution">
    <text evidence="3">The sequence shown here is derived from an EMBL/GenBank/DDBJ whole genome shotgun (WGS) entry which is preliminary data.</text>
</comment>
<protein>
    <submittedName>
        <fullName evidence="3">HAD family hydrolase</fullName>
    </submittedName>
</protein>
<organism evidence="3 4">
    <name type="scientific">Pseudalkalibacillus berkeleyi</name>
    <dbReference type="NCBI Taxonomy" id="1069813"/>
    <lineage>
        <taxon>Bacteria</taxon>
        <taxon>Bacillati</taxon>
        <taxon>Bacillota</taxon>
        <taxon>Bacilli</taxon>
        <taxon>Bacillales</taxon>
        <taxon>Fictibacillaceae</taxon>
        <taxon>Pseudalkalibacillus</taxon>
    </lineage>
</organism>
<keyword evidence="1 3" id="KW-0378">Hydrolase</keyword>
<dbReference type="SUPFAM" id="SSF56784">
    <property type="entry name" value="HAD-like"/>
    <property type="match status" value="1"/>
</dbReference>
<evidence type="ECO:0000313" key="3">
    <source>
        <dbReference type="EMBL" id="MCF6136256.1"/>
    </source>
</evidence>
<keyword evidence="4" id="KW-1185">Reference proteome</keyword>
<dbReference type="Gene3D" id="3.40.50.1000">
    <property type="entry name" value="HAD superfamily/HAD-like"/>
    <property type="match status" value="1"/>
</dbReference>